<keyword evidence="1" id="KW-0175">Coiled coil</keyword>
<feature type="region of interest" description="Disordered" evidence="2">
    <location>
        <begin position="783"/>
        <end position="814"/>
    </location>
</feature>
<evidence type="ECO:0000313" key="4">
    <source>
        <dbReference type="EMBL" id="GEU60862.1"/>
    </source>
</evidence>
<feature type="compositionally biased region" description="Polar residues" evidence="2">
    <location>
        <begin position="798"/>
        <end position="814"/>
    </location>
</feature>
<feature type="coiled-coil region" evidence="1">
    <location>
        <begin position="318"/>
        <end position="345"/>
    </location>
</feature>
<gene>
    <name evidence="4" type="ORF">Tci_032840</name>
</gene>
<evidence type="ECO:0000256" key="2">
    <source>
        <dbReference type="SAM" id="MobiDB-lite"/>
    </source>
</evidence>
<feature type="domain" description="Reverse transcriptase Ty1/copia-type" evidence="3">
    <location>
        <begin position="1073"/>
        <end position="1165"/>
    </location>
</feature>
<dbReference type="GO" id="GO:0003676">
    <property type="term" value="F:nucleic acid binding"/>
    <property type="evidence" value="ECO:0007669"/>
    <property type="project" value="InterPro"/>
</dbReference>
<evidence type="ECO:0000259" key="3">
    <source>
        <dbReference type="Pfam" id="PF07727"/>
    </source>
</evidence>
<feature type="region of interest" description="Disordered" evidence="2">
    <location>
        <begin position="522"/>
        <end position="553"/>
    </location>
</feature>
<feature type="domain" description="Reverse transcriptase Ty1/copia-type" evidence="3">
    <location>
        <begin position="995"/>
        <end position="1069"/>
    </location>
</feature>
<dbReference type="InterPro" id="IPR036397">
    <property type="entry name" value="RNaseH_sf"/>
</dbReference>
<dbReference type="Pfam" id="PF07727">
    <property type="entry name" value="RVT_2"/>
    <property type="match status" value="2"/>
</dbReference>
<dbReference type="InterPro" id="IPR013103">
    <property type="entry name" value="RVT_2"/>
</dbReference>
<protein>
    <recommendedName>
        <fullName evidence="3">Reverse transcriptase Ty1/copia-type domain-containing protein</fullName>
    </recommendedName>
</protein>
<dbReference type="SUPFAM" id="SSF56672">
    <property type="entry name" value="DNA/RNA polymerases"/>
    <property type="match status" value="1"/>
</dbReference>
<comment type="caution">
    <text evidence="4">The sequence shown here is derived from an EMBL/GenBank/DDBJ whole genome shotgun (WGS) entry which is preliminary data.</text>
</comment>
<name>A0A6L2LJX4_TANCI</name>
<dbReference type="Gene3D" id="3.30.420.10">
    <property type="entry name" value="Ribonuclease H-like superfamily/Ribonuclease H"/>
    <property type="match status" value="1"/>
</dbReference>
<dbReference type="PANTHER" id="PTHR11439:SF495">
    <property type="entry name" value="REVERSE TRANSCRIPTASE, RNA-DEPENDENT DNA POLYMERASE-RELATED"/>
    <property type="match status" value="1"/>
</dbReference>
<evidence type="ECO:0000256" key="1">
    <source>
        <dbReference type="SAM" id="Coils"/>
    </source>
</evidence>
<accession>A0A6L2LJX4</accession>
<sequence length="1307" mass="147221">MHKAFPLPVTEFPLPEELPTAREDSCHCQKKKEATARKIALLSMSRRNCQSKVAVTLTPTSTTDTTTTDTTSGETGMKSGRTVTLTAEDMQKKKNDVKARTTLLLSLLDEHHLRFSKYKTARELWAAILKIFCGNEATNKTKKNLLNQQYGNFRAEGSETLEQTFSRMQVIVGQLQFMDVEVEQDDLNQKFLTSLAPEWLMHTIVWRNRSDLDTMSLDDLYNHLKVYESKVQKKTEPNSQNMAFISLAKHSNGNEDGNTACVSTASTNVPTTSASVATISQDTACAYIASQSSEAPTKFALMANTSTESKVFDNSLCSKDCKKNNDSLNRKITDLTDKLFDAKNLIYHYKLALAQVESRLVEYKEREVKYYEKIKTLEFYNGSNTECIEILKKKLETLKQKKKVVDGKQAGLLTASKDLDNLIESQRADKNKEGLGYSADDTLTDYSRLEPIVESSPDDDKKRNHSVTETVASPIIPKPFVKFIKASDSQSKSPDFVMKKKACFNYGDFNHLAYDCRKRAKMGTTRSQNNTSKIPTHRPVVHRPHEPPMRPMRSNMNGARLNKSFNKPAHSYTNRPFQRKSIVRSQYRAPWVPTINRNFPSINKKFFTGSRNFPTGNRKFPTASRKFPTGSMKFSTADIGMKGKAVKPSACWVLKPSQDLSNKGPNNNSVSVMFKKYTYTDTQGRLKEFSNARTPQQNGVAEKRLIEPARTMLADPKLPVTFWAEAVNIACYVQNRVLVNKSHNKTPYELFNGTKDVAGQEVKKDVSTLRYIALPNSAHDAFLESSSSKSQDDCNTDVPESSGNTNPTATSTIPSADQVETLIVESPISTASSQVPTACFTDSQEPSSETRLISKRVANQEETPSLDNILTLTNQFEDILGVTTNLEESNRVEADVSNMETSIIASPTPTLRIHRDHPKSQIIGHVDTLFQTRNKFKEVEEQGFIATIYQKTDLALLQFCIFSCFFSQVEPKKIFDALQDLSWVEAMQEELLQFKIQKDERGIVIRNKARLVAQGHTQEEGIDYDEVVAPVARIEAIRLFLAYASFIGFTVYQIDVKSAFLYGTIDEEVGTIDQTLFIRRKRGDFILVQVYVNDIIFGSSNPQLCREFKAYMHEKFQVSAMGELNFFLGLQVLQKEDDIFLSQDKYVGDILKKFGYSDVRSSNTHMDKENPWGKDGAGKDVDLYLYRSIIGSLMYLTTSRPDIMFVGCACARHQVTPKECQLHAVKRIFRYLKGHPKLGLWYAKDSPFDLVAYSDSDYGGATQDLKSTTGGCQFLGRRLISWQCKKHTIVATSTTKAEYVAAASCCE</sequence>
<dbReference type="SUPFAM" id="SSF53098">
    <property type="entry name" value="Ribonuclease H-like"/>
    <property type="match status" value="1"/>
</dbReference>
<feature type="compositionally biased region" description="Polar residues" evidence="2">
    <location>
        <begin position="524"/>
        <end position="534"/>
    </location>
</feature>
<reference evidence="4" key="1">
    <citation type="journal article" date="2019" name="Sci. Rep.">
        <title>Draft genome of Tanacetum cinerariifolium, the natural source of mosquito coil.</title>
        <authorList>
            <person name="Yamashiro T."/>
            <person name="Shiraishi A."/>
            <person name="Satake H."/>
            <person name="Nakayama K."/>
        </authorList>
    </citation>
    <scope>NUCLEOTIDE SEQUENCE</scope>
</reference>
<dbReference type="PANTHER" id="PTHR11439">
    <property type="entry name" value="GAG-POL-RELATED RETROTRANSPOSON"/>
    <property type="match status" value="1"/>
</dbReference>
<dbReference type="EMBL" id="BKCJ010004407">
    <property type="protein sequence ID" value="GEU60862.1"/>
    <property type="molecule type" value="Genomic_DNA"/>
</dbReference>
<dbReference type="Pfam" id="PF14223">
    <property type="entry name" value="Retrotran_gag_2"/>
    <property type="match status" value="1"/>
</dbReference>
<proteinExistence type="predicted"/>
<dbReference type="CDD" id="cd09272">
    <property type="entry name" value="RNase_HI_RT_Ty1"/>
    <property type="match status" value="1"/>
</dbReference>
<organism evidence="4">
    <name type="scientific">Tanacetum cinerariifolium</name>
    <name type="common">Dalmatian daisy</name>
    <name type="synonym">Chrysanthemum cinerariifolium</name>
    <dbReference type="NCBI Taxonomy" id="118510"/>
    <lineage>
        <taxon>Eukaryota</taxon>
        <taxon>Viridiplantae</taxon>
        <taxon>Streptophyta</taxon>
        <taxon>Embryophyta</taxon>
        <taxon>Tracheophyta</taxon>
        <taxon>Spermatophyta</taxon>
        <taxon>Magnoliopsida</taxon>
        <taxon>eudicotyledons</taxon>
        <taxon>Gunneridae</taxon>
        <taxon>Pentapetalae</taxon>
        <taxon>asterids</taxon>
        <taxon>campanulids</taxon>
        <taxon>Asterales</taxon>
        <taxon>Asteraceae</taxon>
        <taxon>Asteroideae</taxon>
        <taxon>Anthemideae</taxon>
        <taxon>Anthemidinae</taxon>
        <taxon>Tanacetum</taxon>
    </lineage>
</organism>
<dbReference type="InterPro" id="IPR012337">
    <property type="entry name" value="RNaseH-like_sf"/>
</dbReference>
<dbReference type="InterPro" id="IPR043502">
    <property type="entry name" value="DNA/RNA_pol_sf"/>
</dbReference>